<sequence>MTIASLLVWSKTHDVGRKVLVDMFSLSAPKSVQDFIDTKAKESGYKVGLCGHGVTINSSSSGRGVDLYLLLSWMEEGFGPIVNLAADQGNSEYIFRSNGALYHF</sequence>
<comment type="caution">
    <text evidence="1">The sequence shown here is derived from an EMBL/GenBank/DDBJ whole genome shotgun (WGS) entry which is preliminary data.</text>
</comment>
<protein>
    <submittedName>
        <fullName evidence="1">Uncharacterized protein</fullName>
    </submittedName>
</protein>
<keyword evidence="2" id="KW-1185">Reference proteome</keyword>
<evidence type="ECO:0000313" key="1">
    <source>
        <dbReference type="EMBL" id="CAB9507364.1"/>
    </source>
</evidence>
<organism evidence="1 2">
    <name type="scientific">Seminavis robusta</name>
    <dbReference type="NCBI Taxonomy" id="568900"/>
    <lineage>
        <taxon>Eukaryota</taxon>
        <taxon>Sar</taxon>
        <taxon>Stramenopiles</taxon>
        <taxon>Ochrophyta</taxon>
        <taxon>Bacillariophyta</taxon>
        <taxon>Bacillariophyceae</taxon>
        <taxon>Bacillariophycidae</taxon>
        <taxon>Naviculales</taxon>
        <taxon>Naviculaceae</taxon>
        <taxon>Seminavis</taxon>
    </lineage>
</organism>
<dbReference type="Proteomes" id="UP001153069">
    <property type="component" value="Unassembled WGS sequence"/>
</dbReference>
<reference evidence="1" key="1">
    <citation type="submission" date="2020-06" db="EMBL/GenBank/DDBJ databases">
        <authorList>
            <consortium name="Plant Systems Biology data submission"/>
        </authorList>
    </citation>
    <scope>NUCLEOTIDE SEQUENCE</scope>
    <source>
        <strain evidence="1">D6</strain>
    </source>
</reference>
<dbReference type="AlphaFoldDB" id="A0A9N8DWP0"/>
<gene>
    <name evidence="1" type="ORF">SEMRO_303_G112381.1</name>
</gene>
<accession>A0A9N8DWP0</accession>
<dbReference type="EMBL" id="CAICTM010000302">
    <property type="protein sequence ID" value="CAB9507364.1"/>
    <property type="molecule type" value="Genomic_DNA"/>
</dbReference>
<name>A0A9N8DWP0_9STRA</name>
<proteinExistence type="predicted"/>
<evidence type="ECO:0000313" key="2">
    <source>
        <dbReference type="Proteomes" id="UP001153069"/>
    </source>
</evidence>